<name>A0A090WPN9_9FLAO</name>
<accession>A0A090WPN9</accession>
<comment type="caution">
    <text evidence="1">The sequence shown here is derived from an EMBL/GenBank/DDBJ whole genome shotgun (WGS) entry which is preliminary data.</text>
</comment>
<evidence type="ECO:0000313" key="1">
    <source>
        <dbReference type="EMBL" id="GAL79050.1"/>
    </source>
</evidence>
<proteinExistence type="predicted"/>
<dbReference type="AlphaFoldDB" id="A0A090WPN9"/>
<evidence type="ECO:0000313" key="2">
    <source>
        <dbReference type="Proteomes" id="UP000029643"/>
    </source>
</evidence>
<dbReference type="EMBL" id="BBNU01000005">
    <property type="protein sequence ID" value="GAL79050.1"/>
    <property type="molecule type" value="Genomic_DNA"/>
</dbReference>
<organism evidence="1 2">
    <name type="scientific">Algibacter lectus</name>
    <dbReference type="NCBI Taxonomy" id="221126"/>
    <lineage>
        <taxon>Bacteria</taxon>
        <taxon>Pseudomonadati</taxon>
        <taxon>Bacteroidota</taxon>
        <taxon>Flavobacteriia</taxon>
        <taxon>Flavobacteriales</taxon>
        <taxon>Flavobacteriaceae</taxon>
        <taxon>Algibacter</taxon>
    </lineage>
</organism>
<protein>
    <submittedName>
        <fullName evidence="1">Uncharacterized protein</fullName>
    </submittedName>
</protein>
<reference evidence="1 2" key="1">
    <citation type="journal article" date="2014" name="Genome Announc.">
        <title>Draft Genome Sequences of Marine Flavobacterium Algibacter lectus Strains SS8 and NR4.</title>
        <authorList>
            <person name="Takatani N."/>
            <person name="Nakanishi M."/>
            <person name="Meirelles P."/>
            <person name="Mino S."/>
            <person name="Suda W."/>
            <person name="Oshima K."/>
            <person name="Hattori M."/>
            <person name="Ohkuma M."/>
            <person name="Hosokawa M."/>
            <person name="Miyashita K."/>
            <person name="Thompson F.L."/>
            <person name="Niwa A."/>
            <person name="Sawabe T."/>
            <person name="Sawabe T."/>
        </authorList>
    </citation>
    <scope>NUCLEOTIDE SEQUENCE [LARGE SCALE GENOMIC DNA]</scope>
    <source>
        <strain evidence="2">JCM19274</strain>
    </source>
</reference>
<sequence length="163" mass="18588">MLYFIYAFLAAFLFSFGLKLYRAITLYVKHGYLYKKIQNMGLSILDTMVELNYITTNKEALIVTSSLVNKGDVSCSLLGGNAYESAVFSKALSEIINPINSPRYLIIKSSFFRKRLDIENFYPVPEIFGDKKTKAVVFKNIGTRILVKVNCFTQGIRKVEDYC</sequence>
<gene>
    <name evidence="1" type="ORF">JCM19274_4135</name>
</gene>
<dbReference type="Proteomes" id="UP000029643">
    <property type="component" value="Unassembled WGS sequence"/>
</dbReference>